<dbReference type="EMBL" id="PP511791">
    <property type="protein sequence ID" value="XCD07515.1"/>
    <property type="molecule type" value="Genomic_DNA"/>
</dbReference>
<protein>
    <recommendedName>
        <fullName evidence="2">DUF3168 domain-containing protein</fullName>
    </recommendedName>
</protein>
<proteinExistence type="predicted"/>
<organism evidence="1">
    <name type="scientific">Dulem virus 39</name>
    <dbReference type="NCBI Taxonomy" id="3145757"/>
    <lineage>
        <taxon>Viruses</taxon>
        <taxon>Duplodnaviria</taxon>
        <taxon>Heunggongvirae</taxon>
        <taxon>Uroviricota</taxon>
        <taxon>Caudoviricetes</taxon>
    </lineage>
</organism>
<evidence type="ECO:0000313" key="1">
    <source>
        <dbReference type="EMBL" id="XCD07515.1"/>
    </source>
</evidence>
<evidence type="ECO:0008006" key="2">
    <source>
        <dbReference type="Google" id="ProtNLM"/>
    </source>
</evidence>
<name>A0AAU8B7M1_9CAUD</name>
<accession>A0AAU8B7M1</accession>
<sequence>MWTSDISSIVFTRVKVQFSSTINTKYPDLYFTNSDKTQTTSKFPTVYVHEVGSIEQGQDIDNTGINAVLSTFQIDVIDSQSQERANEVMGEVVRIMKGMRFSITAMPEFKNTDSDYRSVARFRRMIGAGDTL</sequence>
<reference evidence="1" key="1">
    <citation type="submission" date="2024-03" db="EMBL/GenBank/DDBJ databases">
        <title>Diverse circular DNA viruses in blood, oral, and fecal samples of captive lemurs.</title>
        <authorList>
            <person name="Paietta E.N."/>
            <person name="Kraberger S."/>
            <person name="Lund M.C."/>
            <person name="Custer J.M."/>
            <person name="Vargas K.M."/>
            <person name="Ehmke E.E."/>
            <person name="Yoder A.D."/>
            <person name="Varsani A."/>
        </authorList>
    </citation>
    <scope>NUCLEOTIDE SEQUENCE</scope>
    <source>
        <strain evidence="1">Duke_28FS_1</strain>
    </source>
</reference>